<dbReference type="OrthoDB" id="7362103at2"/>
<feature type="domain" description="DUF4174" evidence="3">
    <location>
        <begin position="41"/>
        <end position="143"/>
    </location>
</feature>
<dbReference type="RefSeq" id="WP_094023061.1">
    <property type="nucleotide sequence ID" value="NZ_FXYF01000016.1"/>
</dbReference>
<proteinExistence type="predicted"/>
<evidence type="ECO:0000313" key="5">
    <source>
        <dbReference type="Proteomes" id="UP000207598"/>
    </source>
</evidence>
<dbReference type="Pfam" id="PF13778">
    <property type="entry name" value="DUF4174"/>
    <property type="match status" value="1"/>
</dbReference>
<gene>
    <name evidence="4" type="ORF">MAA8898_04311</name>
</gene>
<reference evidence="4 5" key="1">
    <citation type="submission" date="2017-05" db="EMBL/GenBank/DDBJ databases">
        <authorList>
            <person name="Song R."/>
            <person name="Chenine A.L."/>
            <person name="Ruprecht R.M."/>
        </authorList>
    </citation>
    <scope>NUCLEOTIDE SEQUENCE [LARGE SCALE GENOMIC DNA]</scope>
    <source>
        <strain evidence="4 5">CECT 8898</strain>
    </source>
</reference>
<dbReference type="InterPro" id="IPR025232">
    <property type="entry name" value="DUF4174"/>
</dbReference>
<keyword evidence="1 2" id="KW-0732">Signal</keyword>
<sequence>MKMTRRLIASALMAVLAGALAAQGAEGDPPLEIVMPAGDTPLEAWLWIKRPVVVFADSPIDPRFIEQMTLLGERLDALDERDVVVITDTDPAAKSPVRQKLRPRGFSLVLIAKDGTIVARKPSPWSVREISRSIDKLPLRQQELKLLTQKP</sequence>
<evidence type="ECO:0000256" key="1">
    <source>
        <dbReference type="ARBA" id="ARBA00022729"/>
    </source>
</evidence>
<accession>A0A238L573</accession>
<evidence type="ECO:0000259" key="3">
    <source>
        <dbReference type="Pfam" id="PF13778"/>
    </source>
</evidence>
<feature type="chain" id="PRO_5013099502" description="DUF4174 domain-containing protein" evidence="2">
    <location>
        <begin position="22"/>
        <end position="151"/>
    </location>
</feature>
<evidence type="ECO:0000256" key="2">
    <source>
        <dbReference type="SAM" id="SignalP"/>
    </source>
</evidence>
<feature type="signal peptide" evidence="2">
    <location>
        <begin position="1"/>
        <end position="21"/>
    </location>
</feature>
<protein>
    <recommendedName>
        <fullName evidence="3">DUF4174 domain-containing protein</fullName>
    </recommendedName>
</protein>
<dbReference type="AlphaFoldDB" id="A0A238L573"/>
<name>A0A238L573_9RHOB</name>
<organism evidence="4 5">
    <name type="scientific">Maliponia aquimaris</name>
    <dbReference type="NCBI Taxonomy" id="1673631"/>
    <lineage>
        <taxon>Bacteria</taxon>
        <taxon>Pseudomonadati</taxon>
        <taxon>Pseudomonadota</taxon>
        <taxon>Alphaproteobacteria</taxon>
        <taxon>Rhodobacterales</taxon>
        <taxon>Paracoccaceae</taxon>
        <taxon>Maliponia</taxon>
    </lineage>
</organism>
<keyword evidence="5" id="KW-1185">Reference proteome</keyword>
<evidence type="ECO:0000313" key="4">
    <source>
        <dbReference type="EMBL" id="SMX49486.1"/>
    </source>
</evidence>
<dbReference type="EMBL" id="FXYF01000016">
    <property type="protein sequence ID" value="SMX49486.1"/>
    <property type="molecule type" value="Genomic_DNA"/>
</dbReference>
<dbReference type="Proteomes" id="UP000207598">
    <property type="component" value="Unassembled WGS sequence"/>
</dbReference>